<feature type="domain" description="DUF7918" evidence="2">
    <location>
        <begin position="133"/>
        <end position="193"/>
    </location>
</feature>
<protein>
    <recommendedName>
        <fullName evidence="2">DUF7918 domain-containing protein</fullName>
    </recommendedName>
</protein>
<proteinExistence type="predicted"/>
<dbReference type="OrthoDB" id="3364132at2759"/>
<accession>A0A9P4HKQ9</accession>
<evidence type="ECO:0000259" key="2">
    <source>
        <dbReference type="Pfam" id="PF25534"/>
    </source>
</evidence>
<sequence>MAIHPNTKYNNDKSAINLTTVTKCVEAAAGSEFAIMYSFDDTFPDTKDLRASCYLDGSVVRRSIIRRSIFGGHKEYDITALPTKVWGQWRLRNFQFQDLSIVEEDGPGVDYEVTETPDNLGTIKLEFDFALSEVFDVTLKGDAQSLRLGLGSERNTKKLPTGKFEKANGGPFATFIFKYRSRADLQALHILPRELSPAPIEKVKASLGSPLLPEEQEDVEVQDEPADQPVSGSAGCQQTANSAQSAQSSSSIPPPHALEAFLAPNIRGSSLASLLSTQISNPDVRLQPSIASTQPEPTGLTKTDLPILIKHYRGTSEGSRKSIRERSGYLACINEDKNDIPIKREEMGDGEVIMRIKRERNDSTTTRGRQKRQKNEVIVLDD</sequence>
<evidence type="ECO:0000313" key="3">
    <source>
        <dbReference type="EMBL" id="KAF2035319.1"/>
    </source>
</evidence>
<comment type="caution">
    <text evidence="3">The sequence shown here is derived from an EMBL/GenBank/DDBJ whole genome shotgun (WGS) entry which is preliminary data.</text>
</comment>
<feature type="domain" description="DUF7918" evidence="2">
    <location>
        <begin position="8"/>
        <end position="127"/>
    </location>
</feature>
<evidence type="ECO:0000256" key="1">
    <source>
        <dbReference type="SAM" id="MobiDB-lite"/>
    </source>
</evidence>
<keyword evidence="4" id="KW-1185">Reference proteome</keyword>
<gene>
    <name evidence="3" type="ORF">EK21DRAFT_106860</name>
</gene>
<dbReference type="InterPro" id="IPR057678">
    <property type="entry name" value="DUF7918"/>
</dbReference>
<dbReference type="PANTHER" id="PTHR36223">
    <property type="entry name" value="BETA-LACTAMASE-TYPE TRANSPEPTIDASE FOLD DOMAIN CONTAINING PROTEIN"/>
    <property type="match status" value="1"/>
</dbReference>
<reference evidence="3" key="1">
    <citation type="journal article" date="2020" name="Stud. Mycol.">
        <title>101 Dothideomycetes genomes: a test case for predicting lifestyles and emergence of pathogens.</title>
        <authorList>
            <person name="Haridas S."/>
            <person name="Albert R."/>
            <person name="Binder M."/>
            <person name="Bloem J."/>
            <person name="Labutti K."/>
            <person name="Salamov A."/>
            <person name="Andreopoulos B."/>
            <person name="Baker S."/>
            <person name="Barry K."/>
            <person name="Bills G."/>
            <person name="Bluhm B."/>
            <person name="Cannon C."/>
            <person name="Castanera R."/>
            <person name="Culley D."/>
            <person name="Daum C."/>
            <person name="Ezra D."/>
            <person name="Gonzalez J."/>
            <person name="Henrissat B."/>
            <person name="Kuo A."/>
            <person name="Liang C."/>
            <person name="Lipzen A."/>
            <person name="Lutzoni F."/>
            <person name="Magnuson J."/>
            <person name="Mondo S."/>
            <person name="Nolan M."/>
            <person name="Ohm R."/>
            <person name="Pangilinan J."/>
            <person name="Park H.-J."/>
            <person name="Ramirez L."/>
            <person name="Alfaro M."/>
            <person name="Sun H."/>
            <person name="Tritt A."/>
            <person name="Yoshinaga Y."/>
            <person name="Zwiers L.-H."/>
            <person name="Turgeon B."/>
            <person name="Goodwin S."/>
            <person name="Spatafora J."/>
            <person name="Crous P."/>
            <person name="Grigoriev I."/>
        </authorList>
    </citation>
    <scope>NUCLEOTIDE SEQUENCE</scope>
    <source>
        <strain evidence="3">CBS 110217</strain>
    </source>
</reference>
<organism evidence="3 4">
    <name type="scientific">Setomelanomma holmii</name>
    <dbReference type="NCBI Taxonomy" id="210430"/>
    <lineage>
        <taxon>Eukaryota</taxon>
        <taxon>Fungi</taxon>
        <taxon>Dikarya</taxon>
        <taxon>Ascomycota</taxon>
        <taxon>Pezizomycotina</taxon>
        <taxon>Dothideomycetes</taxon>
        <taxon>Pleosporomycetidae</taxon>
        <taxon>Pleosporales</taxon>
        <taxon>Pleosporineae</taxon>
        <taxon>Phaeosphaeriaceae</taxon>
        <taxon>Setomelanomma</taxon>
    </lineage>
</organism>
<dbReference type="PANTHER" id="PTHR36223:SF1">
    <property type="entry name" value="TRANSCRIPTION ELONGATION FACTOR EAF N-TERMINAL DOMAIN-CONTAINING PROTEIN"/>
    <property type="match status" value="1"/>
</dbReference>
<feature type="compositionally biased region" description="Acidic residues" evidence="1">
    <location>
        <begin position="215"/>
        <end position="226"/>
    </location>
</feature>
<feature type="compositionally biased region" description="Low complexity" evidence="1">
    <location>
        <begin position="237"/>
        <end position="251"/>
    </location>
</feature>
<dbReference type="Pfam" id="PF25534">
    <property type="entry name" value="DUF7918"/>
    <property type="match status" value="2"/>
</dbReference>
<name>A0A9P4HKQ9_9PLEO</name>
<dbReference type="EMBL" id="ML978157">
    <property type="protein sequence ID" value="KAF2035319.1"/>
    <property type="molecule type" value="Genomic_DNA"/>
</dbReference>
<dbReference type="AlphaFoldDB" id="A0A9P4HKQ9"/>
<feature type="region of interest" description="Disordered" evidence="1">
    <location>
        <begin position="215"/>
        <end position="255"/>
    </location>
</feature>
<evidence type="ECO:0000313" key="4">
    <source>
        <dbReference type="Proteomes" id="UP000799777"/>
    </source>
</evidence>
<feature type="region of interest" description="Disordered" evidence="1">
    <location>
        <begin position="358"/>
        <end position="382"/>
    </location>
</feature>
<dbReference type="Proteomes" id="UP000799777">
    <property type="component" value="Unassembled WGS sequence"/>
</dbReference>